<evidence type="ECO:0000313" key="2">
    <source>
        <dbReference type="Proteomes" id="UP000006443"/>
    </source>
</evidence>
<sequence>MYLVSLTEDCDEDVVVREIMGRRGAALLSVVVDLAADLDTDRYSRLVRRIKCLCDAMIVARVSLDASRQQVEKAFSAGFHALILAADKLPAKLDNAVTQAAAQMFPSGAVFLSLEYPVAQEKLAQVVAAGLVPLCDAPWKVVQPLLAGQGLDDKWLYFLGFYRKGAGLGMKDKIVKKVLLETANLKHSLRVSQVEESYQSSSL</sequence>
<keyword evidence="2" id="KW-1185">Reference proteome</keyword>
<name>C0GFX3_DETAL</name>
<dbReference type="eggNOG" id="ENOG5033AEZ">
    <property type="taxonomic scope" value="Bacteria"/>
</dbReference>
<organism evidence="1 2">
    <name type="scientific">Dethiobacter alkaliphilus AHT 1</name>
    <dbReference type="NCBI Taxonomy" id="555088"/>
    <lineage>
        <taxon>Bacteria</taxon>
        <taxon>Bacillati</taxon>
        <taxon>Bacillota</taxon>
        <taxon>Dethiobacteria</taxon>
        <taxon>Dethiobacterales</taxon>
        <taxon>Dethiobacteraceae</taxon>
        <taxon>Dethiobacter</taxon>
    </lineage>
</organism>
<comment type="caution">
    <text evidence="1">The sequence shown here is derived from an EMBL/GenBank/DDBJ whole genome shotgun (WGS) entry which is preliminary data.</text>
</comment>
<accession>C0GFX3</accession>
<dbReference type="RefSeq" id="WP_008516090.1">
    <property type="nucleotide sequence ID" value="NZ_ACJM01000006.1"/>
</dbReference>
<proteinExistence type="predicted"/>
<dbReference type="AlphaFoldDB" id="C0GFX3"/>
<gene>
    <name evidence="1" type="ORF">DealDRAFT_1382</name>
</gene>
<evidence type="ECO:0000313" key="1">
    <source>
        <dbReference type="EMBL" id="EEG77662.1"/>
    </source>
</evidence>
<protein>
    <submittedName>
        <fullName evidence="1">Uncharacterized protein</fullName>
    </submittedName>
</protein>
<dbReference type="Proteomes" id="UP000006443">
    <property type="component" value="Unassembled WGS sequence"/>
</dbReference>
<reference evidence="1 2" key="1">
    <citation type="submission" date="2009-02" db="EMBL/GenBank/DDBJ databases">
        <title>Sequencing of the draft genome and assembly of Dethiobacter alkaliphilus AHT 1.</title>
        <authorList>
            <consortium name="US DOE Joint Genome Institute (JGI-PGF)"/>
            <person name="Lucas S."/>
            <person name="Copeland A."/>
            <person name="Lapidus A."/>
            <person name="Glavina del Rio T."/>
            <person name="Dalin E."/>
            <person name="Tice H."/>
            <person name="Bruce D."/>
            <person name="Goodwin L."/>
            <person name="Pitluck S."/>
            <person name="Larimer F."/>
            <person name="Land M.L."/>
            <person name="Hauser L."/>
            <person name="Muyzer G."/>
        </authorList>
    </citation>
    <scope>NUCLEOTIDE SEQUENCE [LARGE SCALE GENOMIC DNA]</scope>
    <source>
        <strain evidence="1 2">AHT 1</strain>
    </source>
</reference>
<dbReference type="STRING" id="555088.DealDRAFT_1382"/>
<dbReference type="EMBL" id="ACJM01000006">
    <property type="protein sequence ID" value="EEG77662.1"/>
    <property type="molecule type" value="Genomic_DNA"/>
</dbReference>